<dbReference type="CDD" id="cd07389">
    <property type="entry name" value="MPP_PhoD"/>
    <property type="match status" value="1"/>
</dbReference>
<evidence type="ECO:0008006" key="3">
    <source>
        <dbReference type="Google" id="ProtNLM"/>
    </source>
</evidence>
<sequence length="648" mass="72736">MTQQLSTPTLQTILAGPVLRRIAPDRLLIWLVTSRPVELSLRLYSSGIDSQHLSCDSATSRSVPVGRQAFVQLLDFVPTAPLPVDTLIGYDLVWSENSAECTLVEALPYLCHDGQPRPSFVIASHNRRLLHGSCRKPHFDAADGLVRADSWLAERIEDAAQRPSWLLMSGDQIYADDVAGPMLVAIHRLIERLGLFGETLDGATVGDSDELYRDVNTYYRREELLPDMQPNAALRERFFGGVKKPVFTTAHAHNHLITFSEIIAMYLLVWSPECWALVDDEPPALDADWQDTYQREQRILAEFVAGLPQAARLMAHLPSLMIFDDHDITDDWNLTAEWEQTAYGHPFSRRIIGNALLGYLLCQGWGNAPGAIAGPMAALADLLGSGEADPDDKLDAHLHNGCIDQVLAFHRWSYELPGEPAILVLDTRTRRWRSEDRPGRPSGLMDWESLTDMQQKLLDRKSVVIVSSAPMFGVKLIEAVQKLFTLTGNPLLVDAENWMAHRGAAQVMLNIFRHTRTPANYVILSGDVHYSFVYEVRIRQRSRGPHIWQITSSGLKNSFPRSLLDWFDRLNRWLYSPRSPLNWLTKRRAMQVTPRAPDQASAGERLWNGSGIGLVCLDGEGRPVEIIQLDTSGIDVRFPPAPKADERA</sequence>
<dbReference type="PANTHER" id="PTHR37031:SF2">
    <property type="entry name" value="PHOD-LIKE PHOSPHATASE METALLOPHOSPHATASE DOMAIN-CONTAINING PROTEIN"/>
    <property type="match status" value="1"/>
</dbReference>
<reference evidence="2" key="1">
    <citation type="submission" date="2016-10" db="EMBL/GenBank/DDBJ databases">
        <authorList>
            <person name="Varghese N."/>
            <person name="Submissions S."/>
        </authorList>
    </citation>
    <scope>NUCLEOTIDE SEQUENCE [LARGE SCALE GENOMIC DNA]</scope>
    <source>
        <strain evidence="2">NRRL B-51270</strain>
    </source>
</reference>
<dbReference type="SUPFAM" id="SSF56300">
    <property type="entry name" value="Metallo-dependent phosphatases"/>
    <property type="match status" value="1"/>
</dbReference>
<proteinExistence type="predicted"/>
<gene>
    <name evidence="1" type="ORF">SAMN05216421_1930</name>
</gene>
<organism evidence="1 2">
    <name type="scientific">Halopseudomonas xinjiangensis</name>
    <dbReference type="NCBI Taxonomy" id="487184"/>
    <lineage>
        <taxon>Bacteria</taxon>
        <taxon>Pseudomonadati</taxon>
        <taxon>Pseudomonadota</taxon>
        <taxon>Gammaproteobacteria</taxon>
        <taxon>Pseudomonadales</taxon>
        <taxon>Pseudomonadaceae</taxon>
        <taxon>Halopseudomonas</taxon>
    </lineage>
</organism>
<dbReference type="InterPro" id="IPR018946">
    <property type="entry name" value="PhoD-like_MPP"/>
</dbReference>
<dbReference type="OrthoDB" id="9795624at2"/>
<dbReference type="RefSeq" id="WP_093393791.1">
    <property type="nucleotide sequence ID" value="NZ_LT629736.1"/>
</dbReference>
<dbReference type="EMBL" id="LT629736">
    <property type="protein sequence ID" value="SDS65798.1"/>
    <property type="molecule type" value="Genomic_DNA"/>
</dbReference>
<dbReference type="AlphaFoldDB" id="A0A1H1U037"/>
<accession>A0A1H1U037</accession>
<name>A0A1H1U037_9GAMM</name>
<keyword evidence="2" id="KW-1185">Reference proteome</keyword>
<dbReference type="STRING" id="487184.SAMN05216421_1930"/>
<dbReference type="InterPro" id="IPR038607">
    <property type="entry name" value="PhoD-like_sf"/>
</dbReference>
<dbReference type="Gene3D" id="3.60.21.70">
    <property type="entry name" value="PhoD-like phosphatase"/>
    <property type="match status" value="1"/>
</dbReference>
<evidence type="ECO:0000313" key="2">
    <source>
        <dbReference type="Proteomes" id="UP000243207"/>
    </source>
</evidence>
<dbReference type="PANTHER" id="PTHR37031">
    <property type="entry name" value="METALLOPHOSPHATASE BINDING DOMAIN PROTEIN"/>
    <property type="match status" value="1"/>
</dbReference>
<evidence type="ECO:0000313" key="1">
    <source>
        <dbReference type="EMBL" id="SDS65798.1"/>
    </source>
</evidence>
<dbReference type="InterPro" id="IPR029052">
    <property type="entry name" value="Metallo-depent_PP-like"/>
</dbReference>
<protein>
    <recommendedName>
        <fullName evidence="3">PhoD-like phosphatase</fullName>
    </recommendedName>
</protein>
<dbReference type="Proteomes" id="UP000243207">
    <property type="component" value="Chromosome I"/>
</dbReference>